<keyword evidence="3" id="KW-0862">Zinc</keyword>
<sequence>MVITGECFCGEVKYRIDGKLHDAVSCHCSRCRKAFSSQASAYAIVEPNEFQWVSGEERLTSYVGKHGFGLQFCRTCGSTLCGIYEGTVHGVTLGCVNGEPEIELGKHIYVGSKASWEIIAEGVPQYDEAPPIKTHSENN</sequence>
<gene>
    <name evidence="6" type="ORF">KP803_14985</name>
</gene>
<dbReference type="GO" id="GO:0016846">
    <property type="term" value="F:carbon-sulfur lyase activity"/>
    <property type="evidence" value="ECO:0007669"/>
    <property type="project" value="InterPro"/>
</dbReference>
<keyword evidence="7" id="KW-1185">Reference proteome</keyword>
<evidence type="ECO:0000256" key="2">
    <source>
        <dbReference type="ARBA" id="ARBA00022723"/>
    </source>
</evidence>
<proteinExistence type="inferred from homology"/>
<comment type="similarity">
    <text evidence="1">Belongs to the Gfa family.</text>
</comment>
<evidence type="ECO:0000256" key="4">
    <source>
        <dbReference type="ARBA" id="ARBA00023239"/>
    </source>
</evidence>
<organism evidence="6 7">
    <name type="scientific">Vibrio amylolyticus</name>
    <dbReference type="NCBI Taxonomy" id="2847292"/>
    <lineage>
        <taxon>Bacteria</taxon>
        <taxon>Pseudomonadati</taxon>
        <taxon>Pseudomonadota</taxon>
        <taxon>Gammaproteobacteria</taxon>
        <taxon>Vibrionales</taxon>
        <taxon>Vibrionaceae</taxon>
        <taxon>Vibrio</taxon>
    </lineage>
</organism>
<dbReference type="AlphaFoldDB" id="A0A9X1XNG0"/>
<accession>A0A9X1XNG0</accession>
<dbReference type="InterPro" id="IPR006913">
    <property type="entry name" value="CENP-V/GFA"/>
</dbReference>
<dbReference type="PANTHER" id="PTHR33337:SF40">
    <property type="entry name" value="CENP-V_GFA DOMAIN-CONTAINING PROTEIN-RELATED"/>
    <property type="match status" value="1"/>
</dbReference>
<name>A0A9X1XNG0_9VIBR</name>
<dbReference type="Proteomes" id="UP001139559">
    <property type="component" value="Unassembled WGS sequence"/>
</dbReference>
<protein>
    <submittedName>
        <fullName evidence="6">GFA family protein</fullName>
    </submittedName>
</protein>
<dbReference type="RefSeq" id="WP_248009662.1">
    <property type="nucleotide sequence ID" value="NZ_JAJHVV010000009.1"/>
</dbReference>
<dbReference type="GO" id="GO:0046872">
    <property type="term" value="F:metal ion binding"/>
    <property type="evidence" value="ECO:0007669"/>
    <property type="project" value="UniProtKB-KW"/>
</dbReference>
<keyword evidence="4" id="KW-0456">Lyase</keyword>
<dbReference type="Pfam" id="PF04828">
    <property type="entry name" value="GFA"/>
    <property type="match status" value="1"/>
</dbReference>
<dbReference type="Gene3D" id="3.90.1590.10">
    <property type="entry name" value="glutathione-dependent formaldehyde- activating enzyme (gfa)"/>
    <property type="match status" value="1"/>
</dbReference>
<evidence type="ECO:0000313" key="7">
    <source>
        <dbReference type="Proteomes" id="UP001139559"/>
    </source>
</evidence>
<dbReference type="SUPFAM" id="SSF51316">
    <property type="entry name" value="Mss4-like"/>
    <property type="match status" value="1"/>
</dbReference>
<evidence type="ECO:0000313" key="6">
    <source>
        <dbReference type="EMBL" id="MCK6264583.1"/>
    </source>
</evidence>
<keyword evidence="2" id="KW-0479">Metal-binding</keyword>
<dbReference type="InterPro" id="IPR011057">
    <property type="entry name" value="Mss4-like_sf"/>
</dbReference>
<feature type="domain" description="CENP-V/GFA" evidence="5">
    <location>
        <begin position="3"/>
        <end position="127"/>
    </location>
</feature>
<dbReference type="PROSITE" id="PS51891">
    <property type="entry name" value="CENP_V_GFA"/>
    <property type="match status" value="1"/>
</dbReference>
<evidence type="ECO:0000256" key="1">
    <source>
        <dbReference type="ARBA" id="ARBA00005495"/>
    </source>
</evidence>
<evidence type="ECO:0000256" key="3">
    <source>
        <dbReference type="ARBA" id="ARBA00022833"/>
    </source>
</evidence>
<evidence type="ECO:0000259" key="5">
    <source>
        <dbReference type="PROSITE" id="PS51891"/>
    </source>
</evidence>
<comment type="caution">
    <text evidence="6">The sequence shown here is derived from an EMBL/GenBank/DDBJ whole genome shotgun (WGS) entry which is preliminary data.</text>
</comment>
<dbReference type="PANTHER" id="PTHR33337">
    <property type="entry name" value="GFA DOMAIN-CONTAINING PROTEIN"/>
    <property type="match status" value="1"/>
</dbReference>
<dbReference type="EMBL" id="JAJHVV010000009">
    <property type="protein sequence ID" value="MCK6264583.1"/>
    <property type="molecule type" value="Genomic_DNA"/>
</dbReference>
<reference evidence="6" key="1">
    <citation type="submission" date="2021-11" db="EMBL/GenBank/DDBJ databases">
        <title>Vibrio ZSDE26 sp. nov. and Vibrio ZSDZ34 sp. nov., isolated from coastal seawater in Qingdao.</title>
        <authorList>
            <person name="Zhang P."/>
        </authorList>
    </citation>
    <scope>NUCLEOTIDE SEQUENCE</scope>
    <source>
        <strain evidence="6">ZSDE26</strain>
    </source>
</reference>